<keyword evidence="1" id="KW-0472">Membrane</keyword>
<accession>A0A2P2KL75</accession>
<protein>
    <submittedName>
        <fullName evidence="2">Uncharacterized protein</fullName>
    </submittedName>
</protein>
<evidence type="ECO:0000313" key="2">
    <source>
        <dbReference type="EMBL" id="MBX06482.1"/>
    </source>
</evidence>
<evidence type="ECO:0000256" key="1">
    <source>
        <dbReference type="SAM" id="Phobius"/>
    </source>
</evidence>
<reference evidence="2" key="1">
    <citation type="submission" date="2018-02" db="EMBL/GenBank/DDBJ databases">
        <title>Rhizophora mucronata_Transcriptome.</title>
        <authorList>
            <person name="Meera S.P."/>
            <person name="Sreeshan A."/>
            <person name="Augustine A."/>
        </authorList>
    </citation>
    <scope>NUCLEOTIDE SEQUENCE</scope>
    <source>
        <tissue evidence="2">Leaf</tissue>
    </source>
</reference>
<organism evidence="2">
    <name type="scientific">Rhizophora mucronata</name>
    <name type="common">Asiatic mangrove</name>
    <dbReference type="NCBI Taxonomy" id="61149"/>
    <lineage>
        <taxon>Eukaryota</taxon>
        <taxon>Viridiplantae</taxon>
        <taxon>Streptophyta</taxon>
        <taxon>Embryophyta</taxon>
        <taxon>Tracheophyta</taxon>
        <taxon>Spermatophyta</taxon>
        <taxon>Magnoliopsida</taxon>
        <taxon>eudicotyledons</taxon>
        <taxon>Gunneridae</taxon>
        <taxon>Pentapetalae</taxon>
        <taxon>rosids</taxon>
        <taxon>fabids</taxon>
        <taxon>Malpighiales</taxon>
        <taxon>Rhizophoraceae</taxon>
        <taxon>Rhizophora</taxon>
    </lineage>
</organism>
<proteinExistence type="predicted"/>
<sequence length="46" mass="5649">MRWIFSFSLLFFPRIFPKQPNSDLNFFVFFRLVCSFIFLVTCPLCY</sequence>
<keyword evidence="1" id="KW-0812">Transmembrane</keyword>
<keyword evidence="1" id="KW-1133">Transmembrane helix</keyword>
<dbReference type="EMBL" id="GGEC01025998">
    <property type="protein sequence ID" value="MBX06482.1"/>
    <property type="molecule type" value="Transcribed_RNA"/>
</dbReference>
<dbReference type="AlphaFoldDB" id="A0A2P2KL75"/>
<name>A0A2P2KL75_RHIMU</name>
<feature type="transmembrane region" description="Helical" evidence="1">
    <location>
        <begin position="27"/>
        <end position="45"/>
    </location>
</feature>